<evidence type="ECO:0000256" key="1">
    <source>
        <dbReference type="ARBA" id="ARBA00004141"/>
    </source>
</evidence>
<feature type="transmembrane region" description="Helical" evidence="14">
    <location>
        <begin position="1505"/>
        <end position="1525"/>
    </location>
</feature>
<feature type="transmembrane region" description="Helical" evidence="14">
    <location>
        <begin position="1537"/>
        <end position="1558"/>
    </location>
</feature>
<evidence type="ECO:0000256" key="5">
    <source>
        <dbReference type="ARBA" id="ARBA00022741"/>
    </source>
</evidence>
<feature type="transmembrane region" description="Helical" evidence="14">
    <location>
        <begin position="1468"/>
        <end position="1493"/>
    </location>
</feature>
<keyword evidence="3" id="KW-0597">Phosphoprotein</keyword>
<feature type="transmembrane region" description="Helical" evidence="14">
    <location>
        <begin position="1426"/>
        <end position="1448"/>
    </location>
</feature>
<dbReference type="GO" id="GO:0005524">
    <property type="term" value="F:ATP binding"/>
    <property type="evidence" value="ECO:0007669"/>
    <property type="project" value="UniProtKB-KW"/>
</dbReference>
<name>A0A672JUM5_SALFA</name>
<keyword evidence="7" id="KW-1278">Translocase</keyword>
<evidence type="ECO:0000313" key="16">
    <source>
        <dbReference type="Ensembl" id="ENSSFAP00005056625.1"/>
    </source>
</evidence>
<protein>
    <recommendedName>
        <fullName evidence="2">P-type phospholipid transporter</fullName>
        <ecNumber evidence="2">7.6.2.1</ecNumber>
    </recommendedName>
</protein>
<feature type="region of interest" description="Disordered" evidence="13">
    <location>
        <begin position="1097"/>
        <end position="1116"/>
    </location>
</feature>
<reference evidence="16" key="3">
    <citation type="submission" date="2025-09" db="UniProtKB">
        <authorList>
            <consortium name="Ensembl"/>
        </authorList>
    </citation>
    <scope>IDENTIFICATION</scope>
</reference>
<dbReference type="CDD" id="cd03263">
    <property type="entry name" value="ABC_subfamily_A"/>
    <property type="match status" value="2"/>
</dbReference>
<dbReference type="FunFam" id="3.40.50.300:FF:000264">
    <property type="entry name" value="ATP-binding cassette, sub-family A (ABC1), member 1"/>
    <property type="match status" value="1"/>
</dbReference>
<dbReference type="EC" id="7.6.2.1" evidence="2"/>
<feature type="compositionally biased region" description="Polar residues" evidence="13">
    <location>
        <begin position="1103"/>
        <end position="1116"/>
    </location>
</feature>
<keyword evidence="17" id="KW-1185">Reference proteome</keyword>
<evidence type="ECO:0000313" key="17">
    <source>
        <dbReference type="Proteomes" id="UP000472267"/>
    </source>
</evidence>
<dbReference type="PROSITE" id="PS00211">
    <property type="entry name" value="ABC_TRANSPORTER_1"/>
    <property type="match status" value="1"/>
</dbReference>
<dbReference type="InterPro" id="IPR027417">
    <property type="entry name" value="P-loop_NTPase"/>
</dbReference>
<dbReference type="PROSITE" id="PS50893">
    <property type="entry name" value="ABC_TRANSPORTER_2"/>
    <property type="match status" value="2"/>
</dbReference>
<dbReference type="InterPro" id="IPR013525">
    <property type="entry name" value="ABC2_TM"/>
</dbReference>
<feature type="transmembrane region" description="Helical" evidence="14">
    <location>
        <begin position="1173"/>
        <end position="1196"/>
    </location>
</feature>
<sequence length="2025" mass="227727">MKFSCSNSCVICSQITEAFTSVLGFGFSHADPAYHRLLWPLFLFVILISVRHSHPPYKQSQCHFPNKALPSAGTLPWIQGIICNINNPASTTRLQGDTRPMSASDLPVRECLRANETFSTFLLTNSSLSPETVDQLLRARLTLCDLMIFTSLFPHSVFLQFSSLSSFSEMSAALRLLSPENRTAFPRESFRAFSRIMCGHPEIGGEPPFCKNLIQGLESNPLSRIVWRGIKPLFIGKLLYTPDTPAVQQVMKEVNKTFEDLQIILELNNAWVEVGPRIKSFMETSVEIQLLQDLLKRPEIAVLVNLRLENTPWTASRIARFLSTPSPDTPRKPGAPPTWLDIYNDLNHTITTLAQITECFSLNKLEGLESEGHLVNRALELLEDRQFWAGVVFLLPNTTMPQLPPHVIYKIRMDIDDVTRTNKIKDRFWDPGPAADPFNDMRYIWGGFVYVQDLVEKAVTRMLTGVQQTTGIYIQQIPYPCYVDDVFLRVLNRSLPLFMTLAWIYSVAMIIKGVVYEKEARLKETMRIMGLGTGTLWFSWFISSLFCPWGDILPYSDPAVVFFFLTAFATATIMQCFLISTFFSKANLAAACGGLIYFSLYLPYVLCVAWRDHLNSTHRVFASFLSPVAFGFGCEYFSQYEEQGVGIQWYNLRSSPMEGDTYNFTTSIVMLYADACIYAIAAWYIEAVFPGEYGIPRPWYFIFQVNYWGGVPLEAGMPIPPAPTEQDDDHIEPEPSNLILGVSIRNLVKIYKKGAKLAVNHLNLKFYEGQITSFLGHNGAGKTTTISVLTGLFPPTSGTVYIKGMDIRHDMDIIRRTLGVCPQHNVLFDILTVEEHVWFYGCLKGLSEEEVNEELDTLLEDVGLLHKRHEQTKNLSGGMQRKLSVAIAFVGGSKVVVLDEPTAGVDPYSRRGIWDLLLKYRKDRTIILSTHYMDEAELLGDRIAIISQGKLCCCGSPLFLKSKLGSGYYLTVVKREGLETGTPSNSSICTSTSVSTNKLPPLVKPDPLRLISVFLTDLAALMSMAQHYMPGAKLVEESRREAMINLPQTAAKDSSLAVFLSELDQKLGELGVSSYGLSDSTLEEIFLRVAEEKPADAEPELQAESNHSQPSEGQTLSSSNVGFMLGGAAEDSSPRLDFSVRKLSVCRASWTLQCSLTYYQRNIRMKHFIHADAWFVLQIVLPAMFVLIALLFSLIVPPFGKYPALELQPWMYGEQYTFFSNDAPGNPAMENLLEALLDQPGFGTKCMEREEDNSTPQVPYSTWQMFSRGNWSRSSPSPDCECSTEDVRRMLPECPVGAGGLPPPQMKRATGDILQNLTNYNISDYLVKTYSQILKKRYLIKPDFKSRFFQLCKRSFSLCCSQVWYNNKGWHAMVSFVNVMNNGLLRASLPPGPERRRYGITAYNHPLNLTKEQLTEMAMMTTSVDVLVSICVIFAMSFVPASFVLFLIEERVSKAKHLQFVSGVKPILYWLANFVWDMLNYTVPATMVVLIFISFQQQSYVSETNLPALVLLLLLYGWSITPMMYPASFVFTVPSTAYVVLTSINLFIGINGSIATFVLELFHLNEVNRILKKVFLIFPHFCLGRGLIDMAKNQAMADAFQRLGTKQTLDPLQWDFVGKNLFAMAAEGLVFFIFTILLQYKFFIRFRPWNEPEIPPLGPEDEDVARERERVKSGKAQSDILSMIDLSKVYKAGKKPAVDRLCLGIPRSECFGLLGVNGAGKTSTFRMLTGDTTITHGEAFLNHYSLLKLMLNIFILSRVHQLMGYCPQFDAISDLLTGREHLELYARLRGVPEESVRKVAQWGVKKLGLTQYAEQEAGGYSGGNKRKLSTAISLIGAPPVIFLDEPTTGMDPKAKRFLWNCILSVTKEGRAVVLTSHSMEECEALCTRMAIMVNGRFQCLGSVQHLKNRFGDGYTIILRLADTKIDPESCPVSLYMKTSFPSIDLKEQHQNVLQYQLPSHACCLARIFDLLANNYEELGIVDFSVSQTTLDQVFVNFAKEQTDDDHLTDVVVGSNPRACFLLCDI</sequence>
<dbReference type="FunFam" id="3.40.50.300:FF:000232">
    <property type="entry name" value="ATP-binding cassette, sub-family A (ABC1), member 1"/>
    <property type="match status" value="1"/>
</dbReference>
<evidence type="ECO:0000256" key="7">
    <source>
        <dbReference type="ARBA" id="ARBA00022967"/>
    </source>
</evidence>
<reference evidence="16" key="2">
    <citation type="submission" date="2025-08" db="UniProtKB">
        <authorList>
            <consortium name="Ensembl"/>
        </authorList>
    </citation>
    <scope>IDENTIFICATION</scope>
</reference>
<dbReference type="GO" id="GO:0016887">
    <property type="term" value="F:ATP hydrolysis activity"/>
    <property type="evidence" value="ECO:0007669"/>
    <property type="project" value="InterPro"/>
</dbReference>
<proteinExistence type="predicted"/>
<evidence type="ECO:0000256" key="8">
    <source>
        <dbReference type="ARBA" id="ARBA00022989"/>
    </source>
</evidence>
<evidence type="ECO:0000256" key="10">
    <source>
        <dbReference type="ARBA" id="ARBA00023157"/>
    </source>
</evidence>
<evidence type="ECO:0000259" key="15">
    <source>
        <dbReference type="PROSITE" id="PS50893"/>
    </source>
</evidence>
<feature type="transmembrane region" description="Helical" evidence="14">
    <location>
        <begin position="497"/>
        <end position="516"/>
    </location>
</feature>
<keyword evidence="11" id="KW-0325">Glycoprotein</keyword>
<keyword evidence="8 14" id="KW-1133">Transmembrane helix</keyword>
<organism evidence="16 17">
    <name type="scientific">Salarias fasciatus</name>
    <name type="common">Jewelled blenny</name>
    <name type="synonym">Blennius fasciatus</name>
    <dbReference type="NCBI Taxonomy" id="181472"/>
    <lineage>
        <taxon>Eukaryota</taxon>
        <taxon>Metazoa</taxon>
        <taxon>Chordata</taxon>
        <taxon>Craniata</taxon>
        <taxon>Vertebrata</taxon>
        <taxon>Euteleostomi</taxon>
        <taxon>Actinopterygii</taxon>
        <taxon>Neopterygii</taxon>
        <taxon>Teleostei</taxon>
        <taxon>Neoteleostei</taxon>
        <taxon>Acanthomorphata</taxon>
        <taxon>Ovalentaria</taxon>
        <taxon>Blenniimorphae</taxon>
        <taxon>Blenniiformes</taxon>
        <taxon>Blennioidei</taxon>
        <taxon>Blenniidae</taxon>
        <taxon>Salariinae</taxon>
        <taxon>Salarias</taxon>
    </lineage>
</organism>
<evidence type="ECO:0000256" key="3">
    <source>
        <dbReference type="ARBA" id="ARBA00022553"/>
    </source>
</evidence>
<dbReference type="Ensembl" id="ENSSFAT00005058344.1">
    <property type="protein sequence ID" value="ENSSFAP00005056625.1"/>
    <property type="gene ID" value="ENSSFAG00005026753.1"/>
</dbReference>
<dbReference type="PANTHER" id="PTHR19229:SF49">
    <property type="entry name" value="PHOSPHOLIPID-TRANSPORTING ATPASE ABCA7"/>
    <property type="match status" value="1"/>
</dbReference>
<keyword evidence="6" id="KW-0067">ATP-binding</keyword>
<feature type="transmembrane region" description="Helical" evidence="14">
    <location>
        <begin position="528"/>
        <end position="547"/>
    </location>
</feature>
<dbReference type="PANTHER" id="PTHR19229">
    <property type="entry name" value="ATP-BINDING CASSETTE TRANSPORTER SUBFAMILY A ABCA"/>
    <property type="match status" value="1"/>
</dbReference>
<dbReference type="Proteomes" id="UP000472267">
    <property type="component" value="Chromosome 23"/>
</dbReference>
<evidence type="ECO:0000256" key="12">
    <source>
        <dbReference type="ARBA" id="ARBA00034036"/>
    </source>
</evidence>
<dbReference type="Pfam" id="PF12698">
    <property type="entry name" value="ABC2_membrane_3"/>
    <property type="match status" value="1"/>
</dbReference>
<evidence type="ECO:0000256" key="4">
    <source>
        <dbReference type="ARBA" id="ARBA00022692"/>
    </source>
</evidence>
<feature type="transmembrane region" description="Helical" evidence="14">
    <location>
        <begin position="559"/>
        <end position="582"/>
    </location>
</feature>
<dbReference type="GO" id="GO:0140359">
    <property type="term" value="F:ABC-type transporter activity"/>
    <property type="evidence" value="ECO:0007669"/>
    <property type="project" value="InterPro"/>
</dbReference>
<comment type="catalytic activity">
    <reaction evidence="12">
        <text>ATP + H2O + phospholipidSide 1 = ADP + phosphate + phospholipidSide 2.</text>
        <dbReference type="EC" id="7.6.2.1"/>
    </reaction>
</comment>
<keyword evidence="4 14" id="KW-0812">Transmembrane</keyword>
<dbReference type="InterPro" id="IPR017871">
    <property type="entry name" value="ABC_transporter-like_CS"/>
</dbReference>
<dbReference type="GO" id="GO:0016020">
    <property type="term" value="C:membrane"/>
    <property type="evidence" value="ECO:0007669"/>
    <property type="project" value="UniProtKB-SubCell"/>
</dbReference>
<dbReference type="InterPro" id="IPR003439">
    <property type="entry name" value="ABC_transporter-like_ATP-bd"/>
</dbReference>
<keyword evidence="9 14" id="KW-0472">Membrane</keyword>
<dbReference type="GO" id="GO:0140326">
    <property type="term" value="F:ATPase-coupled intramembrane lipid transporter activity"/>
    <property type="evidence" value="ECO:0007669"/>
    <property type="project" value="UniProtKB-EC"/>
</dbReference>
<feature type="domain" description="ABC transporter" evidence="15">
    <location>
        <begin position="742"/>
        <end position="973"/>
    </location>
</feature>
<dbReference type="InterPro" id="IPR056264">
    <property type="entry name" value="R2_ABCA1-4-like"/>
</dbReference>
<feature type="domain" description="ABC transporter" evidence="15">
    <location>
        <begin position="1681"/>
        <end position="1919"/>
    </location>
</feature>
<dbReference type="Pfam" id="PF00005">
    <property type="entry name" value="ABC_tran"/>
    <property type="match status" value="2"/>
</dbReference>
<dbReference type="InterPro" id="IPR003593">
    <property type="entry name" value="AAA+_ATPase"/>
</dbReference>
<dbReference type="InterPro" id="IPR026082">
    <property type="entry name" value="ABCA"/>
</dbReference>
<dbReference type="GO" id="GO:0005548">
    <property type="term" value="F:phospholipid transporter activity"/>
    <property type="evidence" value="ECO:0007669"/>
    <property type="project" value="UniProtKB-ARBA"/>
</dbReference>
<feature type="transmembrane region" description="Helical" evidence="14">
    <location>
        <begin position="1621"/>
        <end position="1640"/>
    </location>
</feature>
<feature type="transmembrane region" description="Helical" evidence="14">
    <location>
        <begin position="588"/>
        <end position="610"/>
    </location>
</feature>
<keyword evidence="5" id="KW-0547">Nucleotide-binding</keyword>
<dbReference type="SUPFAM" id="SSF52540">
    <property type="entry name" value="P-loop containing nucleoside triphosphate hydrolases"/>
    <property type="match status" value="2"/>
</dbReference>
<evidence type="ECO:0000256" key="11">
    <source>
        <dbReference type="ARBA" id="ARBA00023180"/>
    </source>
</evidence>
<evidence type="ECO:0000256" key="13">
    <source>
        <dbReference type="SAM" id="MobiDB-lite"/>
    </source>
</evidence>
<evidence type="ECO:0000256" key="9">
    <source>
        <dbReference type="ARBA" id="ARBA00023136"/>
    </source>
</evidence>
<dbReference type="SMART" id="SM00382">
    <property type="entry name" value="AAA"/>
    <property type="match status" value="2"/>
</dbReference>
<evidence type="ECO:0000256" key="2">
    <source>
        <dbReference type="ARBA" id="ARBA00012189"/>
    </source>
</evidence>
<keyword evidence="10" id="KW-1015">Disulfide bond</keyword>
<evidence type="ECO:0000256" key="14">
    <source>
        <dbReference type="SAM" id="Phobius"/>
    </source>
</evidence>
<dbReference type="Gene3D" id="3.40.50.300">
    <property type="entry name" value="P-loop containing nucleotide triphosphate hydrolases"/>
    <property type="match status" value="2"/>
</dbReference>
<evidence type="ECO:0000256" key="6">
    <source>
        <dbReference type="ARBA" id="ARBA00022840"/>
    </source>
</evidence>
<reference evidence="16" key="1">
    <citation type="submission" date="2019-06" db="EMBL/GenBank/DDBJ databases">
        <authorList>
            <consortium name="Wellcome Sanger Institute Data Sharing"/>
        </authorList>
    </citation>
    <scope>NUCLEOTIDE SEQUENCE [LARGE SCALE GENOMIC DNA]</scope>
</reference>
<dbReference type="Pfam" id="PF23321">
    <property type="entry name" value="R1_ABCA1"/>
    <property type="match status" value="1"/>
</dbReference>
<comment type="subcellular location">
    <subcellularLocation>
        <location evidence="1">Membrane</location>
        <topology evidence="1">Multi-pass membrane protein</topology>
    </subcellularLocation>
</comment>
<accession>A0A672JUM5</accession>
<gene>
    <name evidence="16" type="primary">abca7</name>
</gene>